<dbReference type="InterPro" id="IPR017972">
    <property type="entry name" value="Cyt_P450_CS"/>
</dbReference>
<dbReference type="GO" id="GO:0005506">
    <property type="term" value="F:iron ion binding"/>
    <property type="evidence" value="ECO:0007669"/>
    <property type="project" value="InterPro"/>
</dbReference>
<dbReference type="InterPro" id="IPR036396">
    <property type="entry name" value="Cyt_P450_sf"/>
</dbReference>
<evidence type="ECO:0000256" key="1">
    <source>
        <dbReference type="ARBA" id="ARBA00001971"/>
    </source>
</evidence>
<dbReference type="AlphaFoldDB" id="A0A8J9UIC9"/>
<evidence type="ECO:0000256" key="5">
    <source>
        <dbReference type="ARBA" id="ARBA00010617"/>
    </source>
</evidence>
<sequence>MFLYAFIITFLAIALTALYHRYNRTTRLINKIPGPAGWPIIGNSLKYALPSDKLFAYQRYLPKKYGELSQIHGLDIRIVNVTNPNDIEKILSSTEYNYKEHPYTYLTKWLRQGLLISNGNKWFQRRRMLTKTFHFNILKKFTKSFIEESEEFMKLIEKEVGKEQTDVLEMISNATLRILCDTAMGFSDHDNMQSSIDSYLDGLRVIGQCIGNRLAKGHDTTAVAMTFMVMTLANEPEIQDKIYAEMQQIFGDSDRSPTSQDLSDMKYLECCIKESMRLYPSAPLIMRYLTKDTVLSGYTIPAQTTCCICIYDVHRRDDSFPEPERFIPERFLPENISTRHPFSYIPFSAGYRNCIGQKFALLEMKVMMSGLIRKFRLEPVTKTSDLIFITDLVLRTESPVYVKFSSRK</sequence>
<dbReference type="EMBL" id="OV170221">
    <property type="protein sequence ID" value="CAH0714227.1"/>
    <property type="molecule type" value="Genomic_DNA"/>
</dbReference>
<feature type="non-terminal residue" evidence="13">
    <location>
        <position position="408"/>
    </location>
</feature>
<dbReference type="OrthoDB" id="1470350at2759"/>
<protein>
    <recommendedName>
        <fullName evidence="15">Cytochrome P450</fullName>
    </recommendedName>
</protein>
<dbReference type="PANTHER" id="PTHR24291">
    <property type="entry name" value="CYTOCHROME P450 FAMILY 4"/>
    <property type="match status" value="1"/>
</dbReference>
<evidence type="ECO:0000256" key="8">
    <source>
        <dbReference type="ARBA" id="ARBA00023002"/>
    </source>
</evidence>
<keyword evidence="6 11" id="KW-0349">Heme</keyword>
<dbReference type="PROSITE" id="PS00086">
    <property type="entry name" value="CYTOCHROME_P450"/>
    <property type="match status" value="1"/>
</dbReference>
<dbReference type="Proteomes" id="UP000838878">
    <property type="component" value="Chromosome 1"/>
</dbReference>
<evidence type="ECO:0000313" key="13">
    <source>
        <dbReference type="EMBL" id="CAH0714227.1"/>
    </source>
</evidence>
<dbReference type="InterPro" id="IPR050196">
    <property type="entry name" value="Cytochrome_P450_Monoox"/>
</dbReference>
<dbReference type="Pfam" id="PF00067">
    <property type="entry name" value="p450"/>
    <property type="match status" value="2"/>
</dbReference>
<evidence type="ECO:0000256" key="4">
    <source>
        <dbReference type="ARBA" id="ARBA00004406"/>
    </source>
</evidence>
<keyword evidence="9 11" id="KW-0408">Iron</keyword>
<dbReference type="InterPro" id="IPR001128">
    <property type="entry name" value="Cyt_P450"/>
</dbReference>
<dbReference type="GO" id="GO:0005789">
    <property type="term" value="C:endoplasmic reticulum membrane"/>
    <property type="evidence" value="ECO:0007669"/>
    <property type="project" value="UniProtKB-SubCell"/>
</dbReference>
<dbReference type="SUPFAM" id="SSF48264">
    <property type="entry name" value="Cytochrome P450"/>
    <property type="match status" value="1"/>
</dbReference>
<keyword evidence="14" id="KW-1185">Reference proteome</keyword>
<dbReference type="PANTHER" id="PTHR24291:SF105">
    <property type="entry name" value="CYTOCHROME P450 4P1-RELATED"/>
    <property type="match status" value="1"/>
</dbReference>
<accession>A0A8J9UIC9</accession>
<evidence type="ECO:0000256" key="10">
    <source>
        <dbReference type="ARBA" id="ARBA00023033"/>
    </source>
</evidence>
<organism evidence="13 14">
    <name type="scientific">Brenthis ino</name>
    <name type="common">lesser marbled fritillary</name>
    <dbReference type="NCBI Taxonomy" id="405034"/>
    <lineage>
        <taxon>Eukaryota</taxon>
        <taxon>Metazoa</taxon>
        <taxon>Ecdysozoa</taxon>
        <taxon>Arthropoda</taxon>
        <taxon>Hexapoda</taxon>
        <taxon>Insecta</taxon>
        <taxon>Pterygota</taxon>
        <taxon>Neoptera</taxon>
        <taxon>Endopterygota</taxon>
        <taxon>Lepidoptera</taxon>
        <taxon>Glossata</taxon>
        <taxon>Ditrysia</taxon>
        <taxon>Papilionoidea</taxon>
        <taxon>Nymphalidae</taxon>
        <taxon>Heliconiinae</taxon>
        <taxon>Argynnini</taxon>
        <taxon>Brenthis</taxon>
    </lineage>
</organism>
<keyword evidence="8 12" id="KW-0560">Oxidoreductase</keyword>
<evidence type="ECO:0000256" key="7">
    <source>
        <dbReference type="ARBA" id="ARBA00022723"/>
    </source>
</evidence>
<dbReference type="PRINTS" id="PR00465">
    <property type="entry name" value="EP450IV"/>
</dbReference>
<evidence type="ECO:0000313" key="14">
    <source>
        <dbReference type="Proteomes" id="UP000838878"/>
    </source>
</evidence>
<dbReference type="GO" id="GO:0020037">
    <property type="term" value="F:heme binding"/>
    <property type="evidence" value="ECO:0007669"/>
    <property type="project" value="InterPro"/>
</dbReference>
<comment type="function">
    <text evidence="2">May be involved in the metabolism of insect hormones and in the breakdown of synthetic insecticides.</text>
</comment>
<evidence type="ECO:0000256" key="3">
    <source>
        <dbReference type="ARBA" id="ARBA00004174"/>
    </source>
</evidence>
<evidence type="ECO:0000256" key="2">
    <source>
        <dbReference type="ARBA" id="ARBA00003690"/>
    </source>
</evidence>
<dbReference type="GO" id="GO:0004497">
    <property type="term" value="F:monooxygenase activity"/>
    <property type="evidence" value="ECO:0007669"/>
    <property type="project" value="UniProtKB-KW"/>
</dbReference>
<comment type="cofactor">
    <cofactor evidence="1 11">
        <name>heme</name>
        <dbReference type="ChEBI" id="CHEBI:30413"/>
    </cofactor>
</comment>
<name>A0A8J9UIC9_9NEOP</name>
<comment type="similarity">
    <text evidence="5 12">Belongs to the cytochrome P450 family.</text>
</comment>
<dbReference type="PRINTS" id="PR00385">
    <property type="entry name" value="P450"/>
</dbReference>
<gene>
    <name evidence="13" type="ORF">BINO364_LOCUS1302</name>
</gene>
<keyword evidence="7 11" id="KW-0479">Metal-binding</keyword>
<evidence type="ECO:0008006" key="15">
    <source>
        <dbReference type="Google" id="ProtNLM"/>
    </source>
</evidence>
<dbReference type="Gene3D" id="1.10.630.10">
    <property type="entry name" value="Cytochrome P450"/>
    <property type="match status" value="2"/>
</dbReference>
<feature type="binding site" description="axial binding residue" evidence="11">
    <location>
        <position position="354"/>
    </location>
    <ligand>
        <name>heme</name>
        <dbReference type="ChEBI" id="CHEBI:30413"/>
    </ligand>
    <ligandPart>
        <name>Fe</name>
        <dbReference type="ChEBI" id="CHEBI:18248"/>
    </ligandPart>
</feature>
<evidence type="ECO:0000256" key="12">
    <source>
        <dbReference type="RuleBase" id="RU000461"/>
    </source>
</evidence>
<reference evidence="13" key="1">
    <citation type="submission" date="2021-12" db="EMBL/GenBank/DDBJ databases">
        <authorList>
            <person name="Martin H S."/>
        </authorList>
    </citation>
    <scope>NUCLEOTIDE SEQUENCE</scope>
</reference>
<keyword evidence="10 12" id="KW-0503">Monooxygenase</keyword>
<dbReference type="GO" id="GO:0016705">
    <property type="term" value="F:oxidoreductase activity, acting on paired donors, with incorporation or reduction of molecular oxygen"/>
    <property type="evidence" value="ECO:0007669"/>
    <property type="project" value="InterPro"/>
</dbReference>
<proteinExistence type="inferred from homology"/>
<evidence type="ECO:0000256" key="6">
    <source>
        <dbReference type="ARBA" id="ARBA00022617"/>
    </source>
</evidence>
<evidence type="ECO:0000256" key="9">
    <source>
        <dbReference type="ARBA" id="ARBA00023004"/>
    </source>
</evidence>
<dbReference type="InterPro" id="IPR002403">
    <property type="entry name" value="Cyt_P450_E_grp-IV"/>
</dbReference>
<comment type="subcellular location">
    <subcellularLocation>
        <location evidence="4">Endoplasmic reticulum membrane</location>
        <topology evidence="4">Peripheral membrane protein</topology>
    </subcellularLocation>
    <subcellularLocation>
        <location evidence="3">Microsome membrane</location>
        <topology evidence="3">Peripheral membrane protein</topology>
    </subcellularLocation>
</comment>
<evidence type="ECO:0000256" key="11">
    <source>
        <dbReference type="PIRSR" id="PIRSR602403-1"/>
    </source>
</evidence>